<organism evidence="1 2">
    <name type="scientific">Brachionus calyciflorus</name>
    <dbReference type="NCBI Taxonomy" id="104777"/>
    <lineage>
        <taxon>Eukaryota</taxon>
        <taxon>Metazoa</taxon>
        <taxon>Spiralia</taxon>
        <taxon>Gnathifera</taxon>
        <taxon>Rotifera</taxon>
        <taxon>Eurotatoria</taxon>
        <taxon>Monogononta</taxon>
        <taxon>Pseudotrocha</taxon>
        <taxon>Ploima</taxon>
        <taxon>Brachionidae</taxon>
        <taxon>Brachionus</taxon>
    </lineage>
</organism>
<evidence type="ECO:0000313" key="2">
    <source>
        <dbReference type="Proteomes" id="UP000663879"/>
    </source>
</evidence>
<keyword evidence="2" id="KW-1185">Reference proteome</keyword>
<accession>A0A814AIH1</accession>
<name>A0A814AIH1_9BILA</name>
<protein>
    <submittedName>
        <fullName evidence="1">Uncharacterized protein</fullName>
    </submittedName>
</protein>
<gene>
    <name evidence="1" type="ORF">OXX778_LOCUS12040</name>
</gene>
<dbReference type="EMBL" id="CAJNOC010002120">
    <property type="protein sequence ID" value="CAF0913782.1"/>
    <property type="molecule type" value="Genomic_DNA"/>
</dbReference>
<reference evidence="1" key="1">
    <citation type="submission" date="2021-02" db="EMBL/GenBank/DDBJ databases">
        <authorList>
            <person name="Nowell W R."/>
        </authorList>
    </citation>
    <scope>NUCLEOTIDE SEQUENCE</scope>
    <source>
        <strain evidence="1">Ploen Becks lab</strain>
    </source>
</reference>
<proteinExistence type="predicted"/>
<evidence type="ECO:0000313" key="1">
    <source>
        <dbReference type="EMBL" id="CAF0913782.1"/>
    </source>
</evidence>
<dbReference type="AlphaFoldDB" id="A0A814AIH1"/>
<comment type="caution">
    <text evidence="1">The sequence shown here is derived from an EMBL/GenBank/DDBJ whole genome shotgun (WGS) entry which is preliminary data.</text>
</comment>
<dbReference type="Proteomes" id="UP000663879">
    <property type="component" value="Unassembled WGS sequence"/>
</dbReference>
<sequence length="130" mass="15323">MLIEVYSFYCNLLSVDKVSEKSIKKYKFLIRPINKIDDKIGYRFPFAEAEEVVMKMDSSSLGPNGLNIGFYRKYFKYFGLFFIDILNDHQEALPKTFIESKIKLIPKNEKETKGVNDLRPISLTYLEYRI</sequence>